<dbReference type="EMBL" id="SSTD01001922">
    <property type="protein sequence ID" value="TYK28910.1"/>
    <property type="molecule type" value="Genomic_DNA"/>
</dbReference>
<evidence type="ECO:0000259" key="2">
    <source>
        <dbReference type="Pfam" id="PF03732"/>
    </source>
</evidence>
<proteinExistence type="predicted"/>
<gene>
    <name evidence="3" type="ORF">E5676_scaffold3695G00130</name>
</gene>
<evidence type="ECO:0000313" key="3">
    <source>
        <dbReference type="EMBL" id="TYK28910.1"/>
    </source>
</evidence>
<sequence length="144" mass="16704">MVELERSPSGGIGSDSTTETLARESKGERKSEEDKVYDRSKFNKVEMSIFNGTDPDSWLFRADRYFKIHNLTKSEKTSMAIISIDGPTLDWYRSQDERESFRSWDDLKQKMLTRSRTIRDGMLVGRFLTIKQETTVEEYRNGGA</sequence>
<organism evidence="3 4">
    <name type="scientific">Cucumis melo var. makuwa</name>
    <name type="common">Oriental melon</name>
    <dbReference type="NCBI Taxonomy" id="1194695"/>
    <lineage>
        <taxon>Eukaryota</taxon>
        <taxon>Viridiplantae</taxon>
        <taxon>Streptophyta</taxon>
        <taxon>Embryophyta</taxon>
        <taxon>Tracheophyta</taxon>
        <taxon>Spermatophyta</taxon>
        <taxon>Magnoliopsida</taxon>
        <taxon>eudicotyledons</taxon>
        <taxon>Gunneridae</taxon>
        <taxon>Pentapetalae</taxon>
        <taxon>rosids</taxon>
        <taxon>fabids</taxon>
        <taxon>Cucurbitales</taxon>
        <taxon>Cucurbitaceae</taxon>
        <taxon>Benincaseae</taxon>
        <taxon>Cucumis</taxon>
    </lineage>
</organism>
<comment type="caution">
    <text evidence="3">The sequence shown here is derived from an EMBL/GenBank/DDBJ whole genome shotgun (WGS) entry which is preliminary data.</text>
</comment>
<evidence type="ECO:0000313" key="4">
    <source>
        <dbReference type="Proteomes" id="UP000321947"/>
    </source>
</evidence>
<accession>A0A5D3E069</accession>
<feature type="region of interest" description="Disordered" evidence="1">
    <location>
        <begin position="1"/>
        <end position="37"/>
    </location>
</feature>
<dbReference type="InterPro" id="IPR005162">
    <property type="entry name" value="Retrotrans_gag_dom"/>
</dbReference>
<dbReference type="Proteomes" id="UP000321947">
    <property type="component" value="Unassembled WGS sequence"/>
</dbReference>
<dbReference type="Pfam" id="PF03732">
    <property type="entry name" value="Retrotrans_gag"/>
    <property type="match status" value="1"/>
</dbReference>
<feature type="domain" description="Retrotransposon gag" evidence="2">
    <location>
        <begin position="79"/>
        <end position="139"/>
    </location>
</feature>
<dbReference type="AlphaFoldDB" id="A0A5D3E069"/>
<reference evidence="3 4" key="1">
    <citation type="submission" date="2019-08" db="EMBL/GenBank/DDBJ databases">
        <title>Draft genome sequences of two oriental melons (Cucumis melo L. var makuwa).</title>
        <authorList>
            <person name="Kwon S.-Y."/>
        </authorList>
    </citation>
    <scope>NUCLEOTIDE SEQUENCE [LARGE SCALE GENOMIC DNA]</scope>
    <source>
        <strain evidence="4">cv. Chang Bougi</strain>
        <tissue evidence="3">Leaf</tissue>
    </source>
</reference>
<evidence type="ECO:0000256" key="1">
    <source>
        <dbReference type="SAM" id="MobiDB-lite"/>
    </source>
</evidence>
<protein>
    <submittedName>
        <fullName evidence="3">Transposon Tf2-1 polyprotein isoform X1</fullName>
    </submittedName>
</protein>
<name>A0A5D3E069_CUCMM</name>
<feature type="compositionally biased region" description="Basic and acidic residues" evidence="1">
    <location>
        <begin position="21"/>
        <end position="37"/>
    </location>
</feature>